<accession>A0ABW2Q871</accession>
<protein>
    <submittedName>
        <fullName evidence="1">Uncharacterized protein</fullName>
    </submittedName>
</protein>
<gene>
    <name evidence="1" type="ORF">ACFQQL_11285</name>
</gene>
<sequence>MAFHLWRGSTKSGTWIRATVTSVDDHLVAIEYPGGRQAWMWSHTSFASDLFAGDEVEICPSFGTAREVGTRPIEIDGMALRRQWMRNVAIMEIAPEPDRHGG</sequence>
<organism evidence="1 2">
    <name type="scientific">Georgenia alba</name>
    <dbReference type="NCBI Taxonomy" id="2233858"/>
    <lineage>
        <taxon>Bacteria</taxon>
        <taxon>Bacillati</taxon>
        <taxon>Actinomycetota</taxon>
        <taxon>Actinomycetes</taxon>
        <taxon>Micrococcales</taxon>
        <taxon>Bogoriellaceae</taxon>
        <taxon>Georgenia</taxon>
    </lineage>
</organism>
<evidence type="ECO:0000313" key="1">
    <source>
        <dbReference type="EMBL" id="MFC7405693.1"/>
    </source>
</evidence>
<comment type="caution">
    <text evidence="1">The sequence shown here is derived from an EMBL/GenBank/DDBJ whole genome shotgun (WGS) entry which is preliminary data.</text>
</comment>
<dbReference type="Proteomes" id="UP001596455">
    <property type="component" value="Unassembled WGS sequence"/>
</dbReference>
<name>A0ABW2Q871_9MICO</name>
<dbReference type="EMBL" id="JBHTCQ010000002">
    <property type="protein sequence ID" value="MFC7405693.1"/>
    <property type="molecule type" value="Genomic_DNA"/>
</dbReference>
<proteinExistence type="predicted"/>
<keyword evidence="2" id="KW-1185">Reference proteome</keyword>
<dbReference type="RefSeq" id="WP_382394363.1">
    <property type="nucleotide sequence ID" value="NZ_JBHTCQ010000002.1"/>
</dbReference>
<evidence type="ECO:0000313" key="2">
    <source>
        <dbReference type="Proteomes" id="UP001596455"/>
    </source>
</evidence>
<reference evidence="2" key="1">
    <citation type="journal article" date="2019" name="Int. J. Syst. Evol. Microbiol.">
        <title>The Global Catalogue of Microorganisms (GCM) 10K type strain sequencing project: providing services to taxonomists for standard genome sequencing and annotation.</title>
        <authorList>
            <consortium name="The Broad Institute Genomics Platform"/>
            <consortium name="The Broad Institute Genome Sequencing Center for Infectious Disease"/>
            <person name="Wu L."/>
            <person name="Ma J."/>
        </authorList>
    </citation>
    <scope>NUCLEOTIDE SEQUENCE [LARGE SCALE GENOMIC DNA]</scope>
    <source>
        <strain evidence="2">JCM 1490</strain>
    </source>
</reference>